<dbReference type="AlphaFoldDB" id="X1T853"/>
<sequence length="136" mass="15031">MINRIAVSRNRTFPKVLTYTNIRSYAFIAGFVSLAVATPWVFHQFYLAGPTFLPMHIFVLVAGLLFGWRAGLMVGLFTPLVSYGVSGMPVLTVLPQIVVEISIYGLAAGMLRERFNLRVLWSLIGAMIAGRLALLL</sequence>
<feature type="transmembrane region" description="Helical" evidence="1">
    <location>
        <begin position="48"/>
        <end position="68"/>
    </location>
</feature>
<protein>
    <recommendedName>
        <fullName evidence="3">ECF transporter S component</fullName>
    </recommendedName>
</protein>
<feature type="non-terminal residue" evidence="2">
    <location>
        <position position="136"/>
    </location>
</feature>
<evidence type="ECO:0000313" key="2">
    <source>
        <dbReference type="EMBL" id="GAJ01513.1"/>
    </source>
</evidence>
<dbReference type="EMBL" id="BARW01018705">
    <property type="protein sequence ID" value="GAJ01513.1"/>
    <property type="molecule type" value="Genomic_DNA"/>
</dbReference>
<name>X1T853_9ZZZZ</name>
<feature type="transmembrane region" description="Helical" evidence="1">
    <location>
        <begin position="21"/>
        <end position="42"/>
    </location>
</feature>
<dbReference type="Pfam" id="PF12822">
    <property type="entry name" value="ECF_trnsprt"/>
    <property type="match status" value="1"/>
</dbReference>
<keyword evidence="1" id="KW-1133">Transmembrane helix</keyword>
<evidence type="ECO:0008006" key="3">
    <source>
        <dbReference type="Google" id="ProtNLM"/>
    </source>
</evidence>
<organism evidence="2">
    <name type="scientific">marine sediment metagenome</name>
    <dbReference type="NCBI Taxonomy" id="412755"/>
    <lineage>
        <taxon>unclassified sequences</taxon>
        <taxon>metagenomes</taxon>
        <taxon>ecological metagenomes</taxon>
    </lineage>
</organism>
<dbReference type="Gene3D" id="1.10.1760.20">
    <property type="match status" value="1"/>
</dbReference>
<proteinExistence type="predicted"/>
<keyword evidence="1" id="KW-0812">Transmembrane</keyword>
<accession>X1T853</accession>
<comment type="caution">
    <text evidence="2">The sequence shown here is derived from an EMBL/GenBank/DDBJ whole genome shotgun (WGS) entry which is preliminary data.</text>
</comment>
<feature type="transmembrane region" description="Helical" evidence="1">
    <location>
        <begin position="80"/>
        <end position="103"/>
    </location>
</feature>
<reference evidence="2" key="1">
    <citation type="journal article" date="2014" name="Front. Microbiol.">
        <title>High frequency of phylogenetically diverse reductive dehalogenase-homologous genes in deep subseafloor sedimentary metagenomes.</title>
        <authorList>
            <person name="Kawai M."/>
            <person name="Futagami T."/>
            <person name="Toyoda A."/>
            <person name="Takaki Y."/>
            <person name="Nishi S."/>
            <person name="Hori S."/>
            <person name="Arai W."/>
            <person name="Tsubouchi T."/>
            <person name="Morono Y."/>
            <person name="Uchiyama I."/>
            <person name="Ito T."/>
            <person name="Fujiyama A."/>
            <person name="Inagaki F."/>
            <person name="Takami H."/>
        </authorList>
    </citation>
    <scope>NUCLEOTIDE SEQUENCE</scope>
    <source>
        <strain evidence="2">Expedition CK06-06</strain>
    </source>
</reference>
<keyword evidence="1" id="KW-0472">Membrane</keyword>
<dbReference type="InterPro" id="IPR024529">
    <property type="entry name" value="ECF_trnsprt_substrate-spec"/>
</dbReference>
<evidence type="ECO:0000256" key="1">
    <source>
        <dbReference type="SAM" id="Phobius"/>
    </source>
</evidence>
<gene>
    <name evidence="2" type="ORF">S12H4_31970</name>
</gene>
<dbReference type="GO" id="GO:0022857">
    <property type="term" value="F:transmembrane transporter activity"/>
    <property type="evidence" value="ECO:0007669"/>
    <property type="project" value="InterPro"/>
</dbReference>
<feature type="transmembrane region" description="Helical" evidence="1">
    <location>
        <begin position="115"/>
        <end position="134"/>
    </location>
</feature>